<sequence length="324" mass="38039">MPYDEIADPTEDERDEIFILFKRLIEICYPNCRYITDPGEVEDRVIVKFFSEITTQTEDGEEDNKDRVAAVHGGLDTDYDELHLLIDIGKWRASTFEKNLVILAHEVSHLETPDHDWRFWLDFVQNFELFEDAIEDICEGHYSPDSDELRKEAIHHVNKYNVDLEDDWWIVRRDVADLIGYPMDQYETFEFWSEPVADRSLLDEFRQESEDEFHEEGEERYIMTQPVREEQLSNMELSPKYIQPPDIPEEEIIGRLAFWVEDGIPLLPPPVVEPDPTGPYQIVEGELTVAVAQRIGLTKIDVINQNRKPVLIEDLKTEIENKKV</sequence>
<gene>
    <name evidence="1" type="ORF">C482_00135</name>
</gene>
<dbReference type="Proteomes" id="UP000011693">
    <property type="component" value="Unassembled WGS sequence"/>
</dbReference>
<name>M0B7D3_9EURY</name>
<dbReference type="EMBL" id="AOIN01000008">
    <property type="protein sequence ID" value="ELZ06183.1"/>
    <property type="molecule type" value="Genomic_DNA"/>
</dbReference>
<evidence type="ECO:0000313" key="1">
    <source>
        <dbReference type="EMBL" id="ELZ06183.1"/>
    </source>
</evidence>
<reference evidence="1 2" key="1">
    <citation type="journal article" date="2014" name="PLoS Genet.">
        <title>Phylogenetically driven sequencing of extremely halophilic archaea reveals strategies for static and dynamic osmo-response.</title>
        <authorList>
            <person name="Becker E.A."/>
            <person name="Seitzer P.M."/>
            <person name="Tritt A."/>
            <person name="Larsen D."/>
            <person name="Krusor M."/>
            <person name="Yao A.I."/>
            <person name="Wu D."/>
            <person name="Madern D."/>
            <person name="Eisen J.A."/>
            <person name="Darling A.E."/>
            <person name="Facciotti M.T."/>
        </authorList>
    </citation>
    <scope>NUCLEOTIDE SEQUENCE [LARGE SCALE GENOMIC DNA]</scope>
    <source>
        <strain evidence="1 2">JCM 10990</strain>
    </source>
</reference>
<protein>
    <submittedName>
        <fullName evidence="1">Uncharacterized protein</fullName>
    </submittedName>
</protein>
<dbReference type="AlphaFoldDB" id="M0B7D3"/>
<accession>M0B7D3</accession>
<evidence type="ECO:0000313" key="2">
    <source>
        <dbReference type="Proteomes" id="UP000011693"/>
    </source>
</evidence>
<organism evidence="1 2">
    <name type="scientific">Natrialba chahannaoensis JCM 10990</name>
    <dbReference type="NCBI Taxonomy" id="1227492"/>
    <lineage>
        <taxon>Archaea</taxon>
        <taxon>Methanobacteriati</taxon>
        <taxon>Methanobacteriota</taxon>
        <taxon>Stenosarchaea group</taxon>
        <taxon>Halobacteria</taxon>
        <taxon>Halobacteriales</taxon>
        <taxon>Natrialbaceae</taxon>
        <taxon>Natrialba</taxon>
    </lineage>
</organism>
<proteinExistence type="predicted"/>
<dbReference type="RefSeq" id="WP_006165213.1">
    <property type="nucleotide sequence ID" value="NZ_AOIN01000008.1"/>
</dbReference>
<comment type="caution">
    <text evidence="1">The sequence shown here is derived from an EMBL/GenBank/DDBJ whole genome shotgun (WGS) entry which is preliminary data.</text>
</comment>
<keyword evidence="2" id="KW-1185">Reference proteome</keyword>